<comment type="similarity">
    <text evidence="1">Belongs to the membrane fusion protein (MFP) (TC 8.A.1) family.</text>
</comment>
<sequence>MKIIGLTGIGAIGMGLLAFVLTREPDTEATTNHPDRLPHSTENATVVGEPHAVQVVKPQRRDIAETLSLPANISPWAQATLYAKVSGYLTAMKADKGDRVTKGQLLAVIDAPEIKEQYEQAEAQYEIKRVTARRLSNVWKENADVIAKQDVDVAEAEAKAAKHLADTRRTMLGYTKVYAPFSGVITARFADPGALIQSAINSATQTAPLYTIMDLDRVRVYASVPQEAAAYAKPGTPVVLHLKDAPDKDVRAAVTRTTASIDPATRTLLVEIDLPNQEDRFQPGMFVNVKIFLQHHPNALTLPGSAVVPAAAGQGASVLVVENQAVRRVPIKTGLDDGVAVEIVEGLTGREDVVVVGKAGLADGTPVKAAPYNFPVGTPSKQKY</sequence>
<keyword evidence="5" id="KW-1185">Reference proteome</keyword>
<dbReference type="InterPro" id="IPR058792">
    <property type="entry name" value="Beta-barrel_RND_2"/>
</dbReference>
<dbReference type="STRING" id="42253.NITMOv2_2502"/>
<dbReference type="Gene3D" id="1.10.287.470">
    <property type="entry name" value="Helix hairpin bin"/>
    <property type="match status" value="1"/>
</dbReference>
<dbReference type="InterPro" id="IPR058625">
    <property type="entry name" value="MdtA-like_BSH"/>
</dbReference>
<dbReference type="Pfam" id="PF25917">
    <property type="entry name" value="BSH_RND"/>
    <property type="match status" value="1"/>
</dbReference>
<dbReference type="Proteomes" id="UP000069205">
    <property type="component" value="Chromosome"/>
</dbReference>
<dbReference type="FunFam" id="2.40.30.170:FF:000010">
    <property type="entry name" value="Efflux RND transporter periplasmic adaptor subunit"/>
    <property type="match status" value="1"/>
</dbReference>
<evidence type="ECO:0000259" key="2">
    <source>
        <dbReference type="Pfam" id="PF25917"/>
    </source>
</evidence>
<dbReference type="KEGG" id="nmv:NITMOv2_2502"/>
<dbReference type="Gene3D" id="2.40.420.20">
    <property type="match status" value="1"/>
</dbReference>
<gene>
    <name evidence="4" type="ORF">NITMOv2_2502</name>
</gene>
<accession>A0A0K2GD92</accession>
<dbReference type="SUPFAM" id="SSF111369">
    <property type="entry name" value="HlyD-like secretion proteins"/>
    <property type="match status" value="1"/>
</dbReference>
<reference evidence="4 5" key="1">
    <citation type="journal article" date="2015" name="Proc. Natl. Acad. Sci. U.S.A.">
        <title>Expanded metabolic versatility of ubiquitous nitrite-oxidizing bacteria from the genus Nitrospira.</title>
        <authorList>
            <person name="Koch H."/>
            <person name="Lucker S."/>
            <person name="Albertsen M."/>
            <person name="Kitzinger K."/>
            <person name="Herbold C."/>
            <person name="Spieck E."/>
            <person name="Nielsen P.H."/>
            <person name="Wagner M."/>
            <person name="Daims H."/>
        </authorList>
    </citation>
    <scope>NUCLEOTIDE SEQUENCE [LARGE SCALE GENOMIC DNA]</scope>
    <source>
        <strain evidence="4 5">NSP M-1</strain>
    </source>
</reference>
<name>A0A0K2GD92_NITMO</name>
<dbReference type="NCBIfam" id="TIGR01730">
    <property type="entry name" value="RND_mfp"/>
    <property type="match status" value="1"/>
</dbReference>
<feature type="domain" description="CusB-like beta-barrel" evidence="3">
    <location>
        <begin position="220"/>
        <end position="291"/>
    </location>
</feature>
<dbReference type="AlphaFoldDB" id="A0A0K2GD92"/>
<dbReference type="Pfam" id="PF25954">
    <property type="entry name" value="Beta-barrel_RND_2"/>
    <property type="match status" value="1"/>
</dbReference>
<proteinExistence type="inferred from homology"/>
<dbReference type="OrthoDB" id="9810430at2"/>
<feature type="domain" description="Multidrug resistance protein MdtA-like barrel-sandwich hybrid" evidence="2">
    <location>
        <begin position="78"/>
        <end position="201"/>
    </location>
</feature>
<dbReference type="Gene3D" id="2.40.50.100">
    <property type="match status" value="1"/>
</dbReference>
<dbReference type="PANTHER" id="PTHR30469">
    <property type="entry name" value="MULTIDRUG RESISTANCE PROTEIN MDTA"/>
    <property type="match status" value="1"/>
</dbReference>
<dbReference type="GO" id="GO:1990281">
    <property type="term" value="C:efflux pump complex"/>
    <property type="evidence" value="ECO:0007669"/>
    <property type="project" value="TreeGrafter"/>
</dbReference>
<evidence type="ECO:0000313" key="4">
    <source>
        <dbReference type="EMBL" id="ALA58915.1"/>
    </source>
</evidence>
<dbReference type="InterPro" id="IPR006143">
    <property type="entry name" value="RND_pump_MFP"/>
</dbReference>
<dbReference type="PATRIC" id="fig|42253.5.peg.2467"/>
<evidence type="ECO:0000256" key="1">
    <source>
        <dbReference type="ARBA" id="ARBA00009477"/>
    </source>
</evidence>
<evidence type="ECO:0000313" key="5">
    <source>
        <dbReference type="Proteomes" id="UP000069205"/>
    </source>
</evidence>
<dbReference type="PANTHER" id="PTHR30469:SF37">
    <property type="entry name" value="RAGD PROTEIN"/>
    <property type="match status" value="1"/>
</dbReference>
<dbReference type="EMBL" id="CP011801">
    <property type="protein sequence ID" value="ALA58915.1"/>
    <property type="molecule type" value="Genomic_DNA"/>
</dbReference>
<dbReference type="RefSeq" id="WP_053380009.1">
    <property type="nucleotide sequence ID" value="NZ_CP011801.1"/>
</dbReference>
<dbReference type="Gene3D" id="2.40.30.170">
    <property type="match status" value="1"/>
</dbReference>
<evidence type="ECO:0000259" key="3">
    <source>
        <dbReference type="Pfam" id="PF25954"/>
    </source>
</evidence>
<organism evidence="4 5">
    <name type="scientific">Nitrospira moscoviensis</name>
    <dbReference type="NCBI Taxonomy" id="42253"/>
    <lineage>
        <taxon>Bacteria</taxon>
        <taxon>Pseudomonadati</taxon>
        <taxon>Nitrospirota</taxon>
        <taxon>Nitrospiria</taxon>
        <taxon>Nitrospirales</taxon>
        <taxon>Nitrospiraceae</taxon>
        <taxon>Nitrospira</taxon>
    </lineage>
</organism>
<protein>
    <submittedName>
        <fullName evidence="4">Putative Membrane-fusion protein of multidrug efflux transporter</fullName>
    </submittedName>
</protein>
<dbReference type="GO" id="GO:0015562">
    <property type="term" value="F:efflux transmembrane transporter activity"/>
    <property type="evidence" value="ECO:0007669"/>
    <property type="project" value="TreeGrafter"/>
</dbReference>